<evidence type="ECO:0000313" key="2">
    <source>
        <dbReference type="Proteomes" id="UP000005270"/>
    </source>
</evidence>
<dbReference type="HOGENOM" id="CLU_3075548_0_0_2"/>
<protein>
    <submittedName>
        <fullName evidence="1">Uncharacterized protein</fullName>
    </submittedName>
</protein>
<dbReference type="Proteomes" id="UP000005270">
    <property type="component" value="Chromosome"/>
</dbReference>
<dbReference type="EMBL" id="CP003531">
    <property type="protein sequence ID" value="AFK51129.1"/>
    <property type="molecule type" value="Genomic_DNA"/>
</dbReference>
<proteinExistence type="predicted"/>
<dbReference type="InParanoid" id="I3TEE1"/>
<organism evidence="1 2">
    <name type="scientific">Thermogladius calderae (strain DSM 22663 / VKM B-2946 / 1633)</name>
    <dbReference type="NCBI Taxonomy" id="1184251"/>
    <lineage>
        <taxon>Archaea</taxon>
        <taxon>Thermoproteota</taxon>
        <taxon>Thermoprotei</taxon>
        <taxon>Desulfurococcales</taxon>
        <taxon>Desulfurococcaceae</taxon>
        <taxon>Thermogladius</taxon>
    </lineage>
</organism>
<name>I3TEE1_THEC1</name>
<gene>
    <name evidence="1" type="ordered locus">TCELL_0705</name>
</gene>
<reference evidence="1 2" key="1">
    <citation type="journal article" date="2012" name="J. Bacteriol.">
        <title>Complete genome sequence of the hyperthermophilic cellulolytic Crenarchaeon 'Thermogladius cellulolyticus' 1633.</title>
        <authorList>
            <person name="Mardanov A.V."/>
            <person name="Kochetkova T.V."/>
            <person name="Beletsky A.V."/>
            <person name="Bonch-Osmolovskaya E.A."/>
            <person name="Ravin N.V."/>
            <person name="Skryabin K.G."/>
        </authorList>
    </citation>
    <scope>NUCLEOTIDE SEQUENCE [LARGE SCALE GENOMIC DNA]</scope>
    <source>
        <strain evidence="2">DSM 22663 / VKM B-2946 / 1633</strain>
    </source>
</reference>
<dbReference type="STRING" id="1184251.TCELL_0705"/>
<evidence type="ECO:0000313" key="1">
    <source>
        <dbReference type="EMBL" id="AFK51129.1"/>
    </source>
</evidence>
<dbReference type="RefSeq" id="WP_014737379.1">
    <property type="nucleotide sequence ID" value="NC_017954.1"/>
</dbReference>
<accession>I3TEE1</accession>
<dbReference type="AlphaFoldDB" id="I3TEE1"/>
<dbReference type="KEGG" id="thg:TCELL_0705"/>
<keyword evidence="2" id="KW-1185">Reference proteome</keyword>
<sequence length="52" mass="5730">MPGEGKKERRALKGLIVDEDVIIQYSLGSLSESSCSSCPLRGFCPVRKFKRG</sequence>
<dbReference type="GeneID" id="43446776"/>